<dbReference type="SUPFAM" id="SSF81296">
    <property type="entry name" value="E set domains"/>
    <property type="match status" value="1"/>
</dbReference>
<evidence type="ECO:0000256" key="4">
    <source>
        <dbReference type="ARBA" id="ARBA00023121"/>
    </source>
</evidence>
<dbReference type="GO" id="GO:0042953">
    <property type="term" value="P:lipoprotein transport"/>
    <property type="evidence" value="ECO:0007669"/>
    <property type="project" value="TreeGrafter"/>
</dbReference>
<dbReference type="GO" id="GO:0060271">
    <property type="term" value="P:cilium assembly"/>
    <property type="evidence" value="ECO:0007669"/>
    <property type="project" value="TreeGrafter"/>
</dbReference>
<keyword evidence="3" id="KW-0653">Protein transport</keyword>
<gene>
    <name evidence="7" type="ORF">TCEB3V08_LOCUS8837</name>
</gene>
<dbReference type="PANTHER" id="PTHR12951:SF1">
    <property type="entry name" value="PROTEIN UNC-119 HOMOLOG"/>
    <property type="match status" value="1"/>
</dbReference>
<comment type="similarity">
    <text evidence="1">Belongs to the PDE6D/unc-119 family.</text>
</comment>
<dbReference type="AlphaFoldDB" id="A0A7R9D4U8"/>
<dbReference type="GO" id="GO:0007399">
    <property type="term" value="P:nervous system development"/>
    <property type="evidence" value="ECO:0007669"/>
    <property type="project" value="TreeGrafter"/>
</dbReference>
<sequence>MALKQFQRGPGWKGSSSSSFCVFSCGISLGWPGEVLAGHLLHSPGKGALPKLTRDLPGQLPEEDYLCSPEANIYEIDFTRFKIRDLESGTILFEIAKPPPSDTEETDIELEQEESDPNAGRFVRYQFTPQFLKLKTVGATVEFTVGSKSVSKFRMIERHFFRDKLLKSFDFEFGFCIPNSKNTCEHIYEFPTLAPELVKEMISHPFETRSDSFYFVDDHLIMHNKADYAYDGAHFSKIQIIMLLKISTFSSIVLALVTSSHETTFKSDTKHSKIKPTDRGKSLGLKLVTIQINKTQNINLPRQLELQSNEFSRKVAKKIRNEKSTKYDRQRRFKSKTEEQLHKKRVENHNLIEIGKKWKEILHKTFHHFMGVKNITMKIRKKEISWQKIKGRKSVRHDHTAAYRHIKVQQEQIKKLQRKVEKYKKRIAHTKKNKSQMTQF</sequence>
<feature type="coiled-coil region" evidence="5">
    <location>
        <begin position="406"/>
        <end position="433"/>
    </location>
</feature>
<reference evidence="7" key="1">
    <citation type="submission" date="2020-11" db="EMBL/GenBank/DDBJ databases">
        <authorList>
            <person name="Tran Van P."/>
        </authorList>
    </citation>
    <scope>NUCLEOTIDE SEQUENCE</scope>
</reference>
<dbReference type="InterPro" id="IPR014756">
    <property type="entry name" value="Ig_E-set"/>
</dbReference>
<dbReference type="InterPro" id="IPR037036">
    <property type="entry name" value="PDED_dom_sf"/>
</dbReference>
<keyword evidence="4" id="KW-0446">Lipid-binding</keyword>
<evidence type="ECO:0000313" key="7">
    <source>
        <dbReference type="EMBL" id="CAD7407035.1"/>
    </source>
</evidence>
<feature type="domain" description="GMP phosphodiesterase delta subunit" evidence="6">
    <location>
        <begin position="70"/>
        <end position="230"/>
    </location>
</feature>
<name>A0A7R9D4U8_TIMCR</name>
<accession>A0A7R9D4U8</accession>
<evidence type="ECO:0000256" key="5">
    <source>
        <dbReference type="SAM" id="Coils"/>
    </source>
</evidence>
<dbReference type="InterPro" id="IPR051519">
    <property type="entry name" value="PDE6D_unc-119_myristoyl-bd"/>
</dbReference>
<protein>
    <recommendedName>
        <fullName evidence="6">GMP phosphodiesterase delta subunit domain-containing protein</fullName>
    </recommendedName>
</protein>
<dbReference type="EMBL" id="OC320042">
    <property type="protein sequence ID" value="CAD7407035.1"/>
    <property type="molecule type" value="Genomic_DNA"/>
</dbReference>
<dbReference type="InterPro" id="IPR008015">
    <property type="entry name" value="PDED_dom"/>
</dbReference>
<dbReference type="GO" id="GO:0008289">
    <property type="term" value="F:lipid binding"/>
    <property type="evidence" value="ECO:0007669"/>
    <property type="project" value="UniProtKB-KW"/>
</dbReference>
<dbReference type="GO" id="GO:0005929">
    <property type="term" value="C:cilium"/>
    <property type="evidence" value="ECO:0007669"/>
    <property type="project" value="TreeGrafter"/>
</dbReference>
<dbReference type="Pfam" id="PF05351">
    <property type="entry name" value="GMP_PDE_delta"/>
    <property type="match status" value="1"/>
</dbReference>
<organism evidence="7">
    <name type="scientific">Timema cristinae</name>
    <name type="common">Walking stick</name>
    <dbReference type="NCBI Taxonomy" id="61476"/>
    <lineage>
        <taxon>Eukaryota</taxon>
        <taxon>Metazoa</taxon>
        <taxon>Ecdysozoa</taxon>
        <taxon>Arthropoda</taxon>
        <taxon>Hexapoda</taxon>
        <taxon>Insecta</taxon>
        <taxon>Pterygota</taxon>
        <taxon>Neoptera</taxon>
        <taxon>Polyneoptera</taxon>
        <taxon>Phasmatodea</taxon>
        <taxon>Timematodea</taxon>
        <taxon>Timematoidea</taxon>
        <taxon>Timematidae</taxon>
        <taxon>Timema</taxon>
    </lineage>
</organism>
<proteinExistence type="inferred from homology"/>
<dbReference type="PANTHER" id="PTHR12951">
    <property type="entry name" value="RETINAL PROTEIN 4"/>
    <property type="match status" value="1"/>
</dbReference>
<dbReference type="FunFam" id="2.70.50.40:FF:000003">
    <property type="entry name" value="UNC119 homologue, putative"/>
    <property type="match status" value="1"/>
</dbReference>
<evidence type="ECO:0000259" key="6">
    <source>
        <dbReference type="Pfam" id="PF05351"/>
    </source>
</evidence>
<evidence type="ECO:0000256" key="3">
    <source>
        <dbReference type="ARBA" id="ARBA00022927"/>
    </source>
</evidence>
<keyword evidence="5" id="KW-0175">Coiled coil</keyword>
<keyword evidence="2" id="KW-0813">Transport</keyword>
<dbReference type="Gene3D" id="2.70.50.40">
    <property type="entry name" value="GMP phosphodiesterase, delta subunit"/>
    <property type="match status" value="1"/>
</dbReference>
<evidence type="ECO:0000256" key="1">
    <source>
        <dbReference type="ARBA" id="ARBA00008102"/>
    </source>
</evidence>
<evidence type="ECO:0000256" key="2">
    <source>
        <dbReference type="ARBA" id="ARBA00022448"/>
    </source>
</evidence>